<accession>A0A2N7PJH0</accession>
<feature type="binding site" evidence="5">
    <location>
        <position position="164"/>
    </location>
    <ligand>
        <name>S-methyl-5'-thioadenosine</name>
        <dbReference type="ChEBI" id="CHEBI:17509"/>
    </ligand>
</feature>
<comment type="similarity">
    <text evidence="1 5">Belongs to the spermidine/spermine synthase family.</text>
</comment>
<evidence type="ECO:0000256" key="3">
    <source>
        <dbReference type="ARBA" id="ARBA00023066"/>
    </source>
</evidence>
<dbReference type="InterPro" id="IPR030373">
    <property type="entry name" value="PABS_CS"/>
</dbReference>
<keyword evidence="3 5" id="KW-0745">Spermidine biosynthesis</keyword>
<dbReference type="EC" id="2.5.1.16" evidence="5"/>
<dbReference type="InterPro" id="IPR037163">
    <property type="entry name" value="Spermidine_synt_N_sf"/>
</dbReference>
<comment type="catalytic activity">
    <reaction evidence="5">
        <text>S-adenosyl 3-(methylsulfanyl)propylamine + putrescine = S-methyl-5'-thioadenosine + spermidine + H(+)</text>
        <dbReference type="Rhea" id="RHEA:12721"/>
        <dbReference type="ChEBI" id="CHEBI:15378"/>
        <dbReference type="ChEBI" id="CHEBI:17509"/>
        <dbReference type="ChEBI" id="CHEBI:57443"/>
        <dbReference type="ChEBI" id="CHEBI:57834"/>
        <dbReference type="ChEBI" id="CHEBI:326268"/>
        <dbReference type="EC" id="2.5.1.16"/>
    </reaction>
</comment>
<dbReference type="EMBL" id="PNIE01000053">
    <property type="protein sequence ID" value="PMP62829.1"/>
    <property type="molecule type" value="Genomic_DNA"/>
</dbReference>
<dbReference type="InterPro" id="IPR035246">
    <property type="entry name" value="Spermidine_synt_N"/>
</dbReference>
<organism evidence="8 9">
    <name type="scientific">Caldimicrobium thiodismutans</name>
    <dbReference type="NCBI Taxonomy" id="1653476"/>
    <lineage>
        <taxon>Bacteria</taxon>
        <taxon>Pseudomonadati</taxon>
        <taxon>Thermodesulfobacteriota</taxon>
        <taxon>Thermodesulfobacteria</taxon>
        <taxon>Thermodesulfobacteriales</taxon>
        <taxon>Thermodesulfobacteriaceae</taxon>
        <taxon>Caldimicrobium</taxon>
    </lineage>
</organism>
<dbReference type="PANTHER" id="PTHR11558:SF11">
    <property type="entry name" value="SPERMIDINE SYNTHASE"/>
    <property type="match status" value="1"/>
</dbReference>
<evidence type="ECO:0000259" key="7">
    <source>
        <dbReference type="PROSITE" id="PS51006"/>
    </source>
</evidence>
<dbReference type="PROSITE" id="PS01330">
    <property type="entry name" value="PABS_1"/>
    <property type="match status" value="1"/>
</dbReference>
<comment type="subunit">
    <text evidence="5">Homodimer or homotetramer.</text>
</comment>
<evidence type="ECO:0000256" key="1">
    <source>
        <dbReference type="ARBA" id="ARBA00007867"/>
    </source>
</evidence>
<dbReference type="Pfam" id="PF17284">
    <property type="entry name" value="Spermine_synt_N"/>
    <property type="match status" value="1"/>
</dbReference>
<name>A0A2N7PJH0_9BACT</name>
<gene>
    <name evidence="5" type="primary">speE</name>
    <name evidence="8" type="ORF">C0197_03810</name>
</gene>
<dbReference type="HAMAP" id="MF_00198">
    <property type="entry name" value="Spermidine_synth"/>
    <property type="match status" value="1"/>
</dbReference>
<dbReference type="GO" id="GO:0005829">
    <property type="term" value="C:cytosol"/>
    <property type="evidence" value="ECO:0007669"/>
    <property type="project" value="TreeGrafter"/>
</dbReference>
<keyword evidence="4 5" id="KW-0620">Polyamine biosynthesis</keyword>
<dbReference type="CDD" id="cd02440">
    <property type="entry name" value="AdoMet_MTases"/>
    <property type="match status" value="1"/>
</dbReference>
<dbReference type="PANTHER" id="PTHR11558">
    <property type="entry name" value="SPERMIDINE/SPERMINE SYNTHASE"/>
    <property type="match status" value="1"/>
</dbReference>
<dbReference type="InterPro" id="IPR030374">
    <property type="entry name" value="PABS"/>
</dbReference>
<feature type="binding site" evidence="5">
    <location>
        <position position="31"/>
    </location>
    <ligand>
        <name>S-methyl-5'-thioadenosine</name>
        <dbReference type="ChEBI" id="CHEBI:17509"/>
    </ligand>
</feature>
<reference evidence="8 9" key="1">
    <citation type="submission" date="2018-01" db="EMBL/GenBank/DDBJ databases">
        <title>Metagenomic assembled genomes from two thermal pools in the Uzon Caldera, Kamchatka, Russia.</title>
        <authorList>
            <person name="Wilkins L."/>
            <person name="Ettinger C."/>
        </authorList>
    </citation>
    <scope>NUCLEOTIDE SEQUENCE [LARGE SCALE GENOMIC DNA]</scope>
    <source>
        <strain evidence="8">ZAV-15</strain>
    </source>
</reference>
<feature type="active site" description="Proton acceptor" evidence="5 6">
    <location>
        <position position="157"/>
    </location>
</feature>
<dbReference type="SUPFAM" id="SSF53335">
    <property type="entry name" value="S-adenosyl-L-methionine-dependent methyltransferases"/>
    <property type="match status" value="1"/>
</dbReference>
<feature type="domain" description="PABS" evidence="7">
    <location>
        <begin position="4"/>
        <end position="236"/>
    </location>
</feature>
<dbReference type="InterPro" id="IPR029063">
    <property type="entry name" value="SAM-dependent_MTases_sf"/>
</dbReference>
<dbReference type="GO" id="GO:0004766">
    <property type="term" value="F:spermidine synthase activity"/>
    <property type="evidence" value="ECO:0007669"/>
    <property type="project" value="UniProtKB-UniRule"/>
</dbReference>
<protein>
    <recommendedName>
        <fullName evidence="5">Polyamine aminopropyltransferase</fullName>
    </recommendedName>
    <alternativeName>
        <fullName evidence="5">Putrescine aminopropyltransferase</fullName>
        <shortName evidence="5">PAPT</shortName>
    </alternativeName>
    <alternativeName>
        <fullName evidence="5">Spermidine synthase</fullName>
        <shortName evidence="5">SPDS</shortName>
        <shortName evidence="5">SPDSY</shortName>
        <ecNumber evidence="5">2.5.1.16</ecNumber>
    </alternativeName>
</protein>
<feature type="binding site" evidence="5">
    <location>
        <position position="87"/>
    </location>
    <ligand>
        <name>spermidine</name>
        <dbReference type="ChEBI" id="CHEBI:57834"/>
    </ligand>
</feature>
<dbReference type="Proteomes" id="UP000235731">
    <property type="component" value="Unassembled WGS sequence"/>
</dbReference>
<evidence type="ECO:0000256" key="4">
    <source>
        <dbReference type="ARBA" id="ARBA00023115"/>
    </source>
</evidence>
<dbReference type="UniPathway" id="UPA00248">
    <property type="reaction ID" value="UER00314"/>
</dbReference>
<feature type="binding site" evidence="5">
    <location>
        <begin position="138"/>
        <end position="139"/>
    </location>
    <ligand>
        <name>S-methyl-5'-thioadenosine</name>
        <dbReference type="ChEBI" id="CHEBI:17509"/>
    </ligand>
</feature>
<evidence type="ECO:0000313" key="8">
    <source>
        <dbReference type="EMBL" id="PMP62829.1"/>
    </source>
</evidence>
<comment type="caution">
    <text evidence="8">The sequence shown here is derived from an EMBL/GenBank/DDBJ whole genome shotgun (WGS) entry which is preliminary data.</text>
</comment>
<comment type="pathway">
    <text evidence="5">Amine and polyamine biosynthesis; spermidine biosynthesis; spermidine from putrescine: step 1/1.</text>
</comment>
<evidence type="ECO:0000256" key="6">
    <source>
        <dbReference type="PROSITE-ProRule" id="PRU00354"/>
    </source>
</evidence>
<dbReference type="PROSITE" id="PS51006">
    <property type="entry name" value="PABS_2"/>
    <property type="match status" value="1"/>
</dbReference>
<dbReference type="AlphaFoldDB" id="A0A2N7PJH0"/>
<evidence type="ECO:0000256" key="5">
    <source>
        <dbReference type="HAMAP-Rule" id="MF_00198"/>
    </source>
</evidence>
<dbReference type="GO" id="GO:0008295">
    <property type="term" value="P:spermidine biosynthetic process"/>
    <property type="evidence" value="ECO:0007669"/>
    <property type="project" value="UniProtKB-UniRule"/>
</dbReference>
<dbReference type="Gene3D" id="3.40.50.150">
    <property type="entry name" value="Vaccinia Virus protein VP39"/>
    <property type="match status" value="1"/>
</dbReference>
<dbReference type="InterPro" id="IPR001045">
    <property type="entry name" value="Spermi_synthase"/>
</dbReference>
<comment type="function">
    <text evidence="5">Catalyzes the irreversible transfer of a propylamine group from the amino donor S-adenosylmethioninamine (decarboxy-AdoMet) to putrescine (1,4-diaminobutane) to yield spermidine.</text>
</comment>
<evidence type="ECO:0000256" key="2">
    <source>
        <dbReference type="ARBA" id="ARBA00022679"/>
    </source>
</evidence>
<feature type="binding site" evidence="5">
    <location>
        <position position="62"/>
    </location>
    <ligand>
        <name>spermidine</name>
        <dbReference type="ChEBI" id="CHEBI:57834"/>
    </ligand>
</feature>
<feature type="binding site" evidence="5">
    <location>
        <begin position="157"/>
        <end position="160"/>
    </location>
    <ligand>
        <name>spermidine</name>
        <dbReference type="ChEBI" id="CHEBI:57834"/>
    </ligand>
</feature>
<dbReference type="Gene3D" id="2.30.140.10">
    <property type="entry name" value="Spermidine synthase, tetramerisation domain"/>
    <property type="match status" value="1"/>
</dbReference>
<proteinExistence type="inferred from homology"/>
<dbReference type="Pfam" id="PF01564">
    <property type="entry name" value="Spermine_synth"/>
    <property type="match status" value="1"/>
</dbReference>
<keyword evidence="2 5" id="KW-0808">Transferase</keyword>
<evidence type="ECO:0000313" key="9">
    <source>
        <dbReference type="Proteomes" id="UP000235731"/>
    </source>
</evidence>
<sequence>MTGQFWWRERIFKDFGHSYSVELVYEERHLQKIQIFRNPSWGYFLVLDGIVQFTERDEYIYHETITYLPASLLPHPPEEVVVIGGGDGGVLRELQKIPEIKKVIQFEIDQRVFELSQKYFFKISGDYEDSRVNFQIKDGFLGLKESPSQAYDLIIVDCTDPVGPAKTLYSKDFYEEAKRVLKPYGILIQQASLPVYFPYVLREALPLISQVFPYVKVVRAYVPCYGEEIAFFLAALEEKDWLNPSQQFFGRYYHPGLNPYYFSLSANWLNLISSLK</sequence>
<feature type="binding site" evidence="5">
    <location>
        <position position="107"/>
    </location>
    <ligand>
        <name>S-methyl-5'-thioadenosine</name>
        <dbReference type="ChEBI" id="CHEBI:17509"/>
    </ligand>
</feature>